<dbReference type="InterPro" id="IPR051599">
    <property type="entry name" value="Cell_Envelope_Assoc"/>
</dbReference>
<dbReference type="Proteomes" id="UP000266389">
    <property type="component" value="Unassembled WGS sequence"/>
</dbReference>
<dbReference type="GO" id="GO:0005886">
    <property type="term" value="C:plasma membrane"/>
    <property type="evidence" value="ECO:0007669"/>
    <property type="project" value="TreeGrafter"/>
</dbReference>
<dbReference type="InterPro" id="IPR014729">
    <property type="entry name" value="Rossmann-like_a/b/a_fold"/>
</dbReference>
<dbReference type="CDD" id="cd06259">
    <property type="entry name" value="YdcF-like"/>
    <property type="match status" value="1"/>
</dbReference>
<accession>A0A395LYV1</accession>
<dbReference type="Pfam" id="PF02698">
    <property type="entry name" value="DUF218"/>
    <property type="match status" value="1"/>
</dbReference>
<protein>
    <submittedName>
        <fullName evidence="3">YdcF family protein</fullName>
    </submittedName>
</protein>
<dbReference type="PANTHER" id="PTHR30336">
    <property type="entry name" value="INNER MEMBRANE PROTEIN, PROBABLE PERMEASE"/>
    <property type="match status" value="1"/>
</dbReference>
<keyword evidence="1" id="KW-1133">Transmembrane helix</keyword>
<dbReference type="AlphaFoldDB" id="A0A395LYV1"/>
<dbReference type="PANTHER" id="PTHR30336:SF20">
    <property type="entry name" value="DUF218 DOMAIN-CONTAINING PROTEIN"/>
    <property type="match status" value="1"/>
</dbReference>
<proteinExistence type="predicted"/>
<comment type="caution">
    <text evidence="3">The sequence shown here is derived from an EMBL/GenBank/DDBJ whole genome shotgun (WGS) entry which is preliminary data.</text>
</comment>
<reference evidence="3 4" key="1">
    <citation type="journal article" date="2011" name="ISME J.">
        <title>Community ecology of hot spring cyanobacterial mats: predominant populations and their functional potential.</title>
        <authorList>
            <person name="Klatt C.G."/>
            <person name="Wood J.M."/>
            <person name="Rusch D.B."/>
            <person name="Bateson M.M."/>
            <person name="Hamamura N."/>
            <person name="Heidelberg J.F."/>
            <person name="Grossman A.R."/>
            <person name="Bhaya D."/>
            <person name="Cohan F.M."/>
            <person name="Kuhl M."/>
            <person name="Bryant D.A."/>
            <person name="Ward D.M."/>
        </authorList>
    </citation>
    <scope>NUCLEOTIDE SEQUENCE [LARGE SCALE GENOMIC DNA]</scope>
    <source>
        <strain evidence="3">OS</strain>
    </source>
</reference>
<feature type="domain" description="DUF218" evidence="2">
    <location>
        <begin position="45"/>
        <end position="178"/>
    </location>
</feature>
<evidence type="ECO:0000313" key="3">
    <source>
        <dbReference type="EMBL" id="RFM23710.1"/>
    </source>
</evidence>
<feature type="transmembrane region" description="Helical" evidence="1">
    <location>
        <begin position="6"/>
        <end position="28"/>
    </location>
</feature>
<evidence type="ECO:0000256" key="1">
    <source>
        <dbReference type="SAM" id="Phobius"/>
    </source>
</evidence>
<gene>
    <name evidence="3" type="ORF">D0433_10115</name>
</gene>
<evidence type="ECO:0000259" key="2">
    <source>
        <dbReference type="Pfam" id="PF02698"/>
    </source>
</evidence>
<name>A0A395LYV1_9BACT</name>
<dbReference type="EMBL" id="PHFL01000060">
    <property type="protein sequence ID" value="RFM23710.1"/>
    <property type="molecule type" value="Genomic_DNA"/>
</dbReference>
<dbReference type="Gene3D" id="3.40.50.620">
    <property type="entry name" value="HUPs"/>
    <property type="match status" value="1"/>
</dbReference>
<keyword evidence="1" id="KW-0812">Transmembrane</keyword>
<evidence type="ECO:0000313" key="4">
    <source>
        <dbReference type="Proteomes" id="UP000266389"/>
    </source>
</evidence>
<dbReference type="InterPro" id="IPR003848">
    <property type="entry name" value="DUF218"/>
</dbReference>
<keyword evidence="1" id="KW-0472">Membrane</keyword>
<sequence length="228" mass="25768">MARTALKHIAILLSICCFSMFVAMLVLINGTWMRWEQAERPELQVALILGNRLNNGKPSPTLMARLEKAKELYDAKLANYFVLSGGVLGDETISEAQVMKAYLLQQGMPDKRLILETQSTNTIDNLYYSKLVMDSLNCQTAYLVTSKSHLCRAMLIAERCGVDAIGVPAEMAGNLLEIWLEYAFEACRTFYFLAFEQWDLVNPDEVPNMRPELRYAALTKIIGERASR</sequence>
<organism evidence="3 4">
    <name type="scientific">Candidatus Thermochlorobacter aerophilus</name>
    <dbReference type="NCBI Taxonomy" id="1868324"/>
    <lineage>
        <taxon>Bacteria</taxon>
        <taxon>Pseudomonadati</taxon>
        <taxon>Chlorobiota</taxon>
        <taxon>Chlorobiia</taxon>
        <taxon>Chlorobiales</taxon>
        <taxon>Candidatus Thermochlorobacteriaceae</taxon>
        <taxon>Candidatus Thermochlorobacter</taxon>
    </lineage>
</organism>